<sequence length="352" mass="38689">MYRIVSLFLFATVILGTIIVITSENWFIIWVGLELSTLALVPILTSTFTPRNVEATVKYFLIQALSAALLLNSTLIQAWLTGSWSILTPMNDLSFILLVIALAFKLGIAPCHFWFPDVLQGLPFNQGLIVSTWQKIAPLIILFQVTQISASSLVVIIGLLSTLIGGWGGLNQTQTRKILAFSSIGNMGWIIVTSVYSYNAALAMLLIYLTINTCLFLTFQFSNILTLGHLNSATQASPINTLIIILSILSLGGLPPLTGFTMKFYSLYCLVNNGFYLPSAILITGSLLSLFFYLRIAFNASLILFPQHIINLTSWRNSNGLTPLPLQTWAISILFILGTISTPLVLSLSLFL</sequence>
<evidence type="ECO:0000256" key="17">
    <source>
        <dbReference type="RuleBase" id="RU003403"/>
    </source>
</evidence>
<evidence type="ECO:0000256" key="14">
    <source>
        <dbReference type="ARBA" id="ARBA00023128"/>
    </source>
</evidence>
<dbReference type="PRINTS" id="PR01436">
    <property type="entry name" value="NADHDHGNASE2"/>
</dbReference>
<comment type="function">
    <text evidence="17">Core subunit of the mitochondrial membrane respiratory chain NADH dehydrogenase (Complex I) which catalyzes electron transfer from NADH through the respiratory chain, using ubiquinone as an electron acceptor. Essential for the catalytic activity and assembly of complex I.</text>
</comment>
<feature type="domain" description="NADH:quinone oxidoreductase/Mrp antiporter transmembrane" evidence="18">
    <location>
        <begin position="23"/>
        <end position="288"/>
    </location>
</feature>
<organism evidence="20">
    <name type="scientific">Pygmaeocidaris prionigera</name>
    <dbReference type="NCBI Taxonomy" id="2803191"/>
    <lineage>
        <taxon>Eukaryota</taxon>
        <taxon>Metazoa</taxon>
        <taxon>Echinodermata</taxon>
        <taxon>Eleutherozoa</taxon>
        <taxon>Echinozoa</taxon>
        <taxon>Echinoidea</taxon>
        <taxon>Euechinoidea</taxon>
        <taxon>Echinacea</taxon>
        <taxon>Arbacioida</taxon>
        <taxon>Arbaciidae</taxon>
        <taxon>Pygmaeocidaris</taxon>
    </lineage>
</organism>
<feature type="transmembrane region" description="Helical" evidence="17">
    <location>
        <begin position="178"/>
        <end position="199"/>
    </location>
</feature>
<dbReference type="Pfam" id="PF06444">
    <property type="entry name" value="NADH_dehy_S2_C"/>
    <property type="match status" value="1"/>
</dbReference>
<proteinExistence type="inferred from homology"/>
<feature type="transmembrane region" description="Helical" evidence="17">
    <location>
        <begin position="93"/>
        <end position="115"/>
    </location>
</feature>
<comment type="subcellular location">
    <subcellularLocation>
        <location evidence="1 17">Mitochondrion inner membrane</location>
        <topology evidence="1 17">Multi-pass membrane protein</topology>
    </subcellularLocation>
</comment>
<evidence type="ECO:0000256" key="15">
    <source>
        <dbReference type="ARBA" id="ARBA00023136"/>
    </source>
</evidence>
<evidence type="ECO:0000256" key="12">
    <source>
        <dbReference type="ARBA" id="ARBA00023027"/>
    </source>
</evidence>
<accession>A0A886RH79</accession>
<dbReference type="GO" id="GO:0008137">
    <property type="term" value="F:NADH dehydrogenase (ubiquinone) activity"/>
    <property type="evidence" value="ECO:0007669"/>
    <property type="project" value="UniProtKB-EC"/>
</dbReference>
<evidence type="ECO:0000259" key="19">
    <source>
        <dbReference type="Pfam" id="PF06444"/>
    </source>
</evidence>
<feature type="domain" description="NADH dehydrogenase subunit 2 C-terminal" evidence="19">
    <location>
        <begin position="290"/>
        <end position="336"/>
    </location>
</feature>
<protein>
    <recommendedName>
        <fullName evidence="4 17">NADH-ubiquinone oxidoreductase chain 2</fullName>
        <ecNumber evidence="3 17">7.1.1.2</ecNumber>
    </recommendedName>
</protein>
<keyword evidence="14 17" id="KW-0496">Mitochondrion</keyword>
<dbReference type="EMBL" id="MW354512">
    <property type="protein sequence ID" value="QQV69860.1"/>
    <property type="molecule type" value="Genomic_DNA"/>
</dbReference>
<keyword evidence="9 17" id="KW-1278">Translocase</keyword>
<evidence type="ECO:0000256" key="13">
    <source>
        <dbReference type="ARBA" id="ARBA00023075"/>
    </source>
</evidence>
<geneLocation type="mitochondrion" evidence="20"/>
<dbReference type="InterPro" id="IPR050175">
    <property type="entry name" value="Complex_I_Subunit_2"/>
</dbReference>
<evidence type="ECO:0000256" key="3">
    <source>
        <dbReference type="ARBA" id="ARBA00012944"/>
    </source>
</evidence>
<name>A0A886RH79_9ECHN</name>
<evidence type="ECO:0000259" key="18">
    <source>
        <dbReference type="Pfam" id="PF00361"/>
    </source>
</evidence>
<gene>
    <name evidence="20" type="primary">ND2</name>
</gene>
<keyword evidence="8 17" id="KW-0999">Mitochondrion inner membrane</keyword>
<keyword evidence="6 17" id="KW-0679">Respiratory chain</keyword>
<evidence type="ECO:0000256" key="2">
    <source>
        <dbReference type="ARBA" id="ARBA00007012"/>
    </source>
</evidence>
<dbReference type="PANTHER" id="PTHR46552:SF1">
    <property type="entry name" value="NADH-UBIQUINONE OXIDOREDUCTASE CHAIN 2"/>
    <property type="match status" value="1"/>
</dbReference>
<evidence type="ECO:0000256" key="4">
    <source>
        <dbReference type="ARBA" id="ARBA00021008"/>
    </source>
</evidence>
<feature type="transmembrane region" description="Helical" evidence="17">
    <location>
        <begin position="329"/>
        <end position="351"/>
    </location>
</feature>
<comment type="similarity">
    <text evidence="2 17">Belongs to the complex I subunit 2 family.</text>
</comment>
<comment type="catalytic activity">
    <reaction evidence="16 17">
        <text>a ubiquinone + NADH + 5 H(+)(in) = a ubiquinol + NAD(+) + 4 H(+)(out)</text>
        <dbReference type="Rhea" id="RHEA:29091"/>
        <dbReference type="Rhea" id="RHEA-COMP:9565"/>
        <dbReference type="Rhea" id="RHEA-COMP:9566"/>
        <dbReference type="ChEBI" id="CHEBI:15378"/>
        <dbReference type="ChEBI" id="CHEBI:16389"/>
        <dbReference type="ChEBI" id="CHEBI:17976"/>
        <dbReference type="ChEBI" id="CHEBI:57540"/>
        <dbReference type="ChEBI" id="CHEBI:57945"/>
        <dbReference type="EC" id="7.1.1.2"/>
    </reaction>
</comment>
<keyword evidence="10 17" id="KW-0249">Electron transport</keyword>
<feature type="transmembrane region" description="Helical" evidence="17">
    <location>
        <begin position="205"/>
        <end position="227"/>
    </location>
</feature>
<dbReference type="RefSeq" id="YP_010148956.1">
    <property type="nucleotide sequence ID" value="NC_057116.1"/>
</dbReference>
<evidence type="ECO:0000256" key="9">
    <source>
        <dbReference type="ARBA" id="ARBA00022967"/>
    </source>
</evidence>
<feature type="transmembrane region" description="Helical" evidence="17">
    <location>
        <begin position="60"/>
        <end position="81"/>
    </location>
</feature>
<dbReference type="InterPro" id="IPR003917">
    <property type="entry name" value="NADH_UbQ_OxRdtase_chain2"/>
</dbReference>
<keyword evidence="15 17" id="KW-0472">Membrane</keyword>
<feature type="transmembrane region" description="Helical" evidence="17">
    <location>
        <begin position="239"/>
        <end position="258"/>
    </location>
</feature>
<evidence type="ECO:0000313" key="20">
    <source>
        <dbReference type="EMBL" id="QQV69860.1"/>
    </source>
</evidence>
<dbReference type="CTD" id="4536"/>
<dbReference type="PANTHER" id="PTHR46552">
    <property type="entry name" value="NADH-UBIQUINONE OXIDOREDUCTASE CHAIN 2"/>
    <property type="match status" value="1"/>
</dbReference>
<dbReference type="Pfam" id="PF00361">
    <property type="entry name" value="Proton_antipo_M"/>
    <property type="match status" value="1"/>
</dbReference>
<dbReference type="AlphaFoldDB" id="A0A886RH79"/>
<evidence type="ECO:0000256" key="5">
    <source>
        <dbReference type="ARBA" id="ARBA00022448"/>
    </source>
</evidence>
<dbReference type="GO" id="GO:0005743">
    <property type="term" value="C:mitochondrial inner membrane"/>
    <property type="evidence" value="ECO:0007669"/>
    <property type="project" value="UniProtKB-SubCell"/>
</dbReference>
<evidence type="ECO:0000256" key="16">
    <source>
        <dbReference type="ARBA" id="ARBA00049551"/>
    </source>
</evidence>
<dbReference type="InterPro" id="IPR010933">
    <property type="entry name" value="NADH_DH_su2_C"/>
</dbReference>
<keyword evidence="11 17" id="KW-1133">Transmembrane helix</keyword>
<evidence type="ECO:0000256" key="1">
    <source>
        <dbReference type="ARBA" id="ARBA00004448"/>
    </source>
</evidence>
<dbReference type="GeneID" id="67148312"/>
<keyword evidence="5" id="KW-0813">Transport</keyword>
<keyword evidence="13 17" id="KW-0830">Ubiquinone</keyword>
<dbReference type="InterPro" id="IPR001750">
    <property type="entry name" value="ND/Mrp_TM"/>
</dbReference>
<feature type="transmembrane region" description="Helical" evidence="17">
    <location>
        <begin position="26"/>
        <end position="48"/>
    </location>
</feature>
<evidence type="ECO:0000256" key="6">
    <source>
        <dbReference type="ARBA" id="ARBA00022660"/>
    </source>
</evidence>
<evidence type="ECO:0000256" key="11">
    <source>
        <dbReference type="ARBA" id="ARBA00022989"/>
    </source>
</evidence>
<keyword evidence="7 17" id="KW-0812">Transmembrane</keyword>
<dbReference type="EC" id="7.1.1.2" evidence="3 17"/>
<evidence type="ECO:0000256" key="10">
    <source>
        <dbReference type="ARBA" id="ARBA00022982"/>
    </source>
</evidence>
<keyword evidence="12 17" id="KW-0520">NAD</keyword>
<dbReference type="GO" id="GO:0006120">
    <property type="term" value="P:mitochondrial electron transport, NADH to ubiquinone"/>
    <property type="evidence" value="ECO:0007669"/>
    <property type="project" value="InterPro"/>
</dbReference>
<evidence type="ECO:0000256" key="8">
    <source>
        <dbReference type="ARBA" id="ARBA00022792"/>
    </source>
</evidence>
<evidence type="ECO:0000256" key="7">
    <source>
        <dbReference type="ARBA" id="ARBA00022692"/>
    </source>
</evidence>
<reference evidence="20" key="1">
    <citation type="submission" date="2020-12" db="EMBL/GenBank/DDBJ databases">
        <title>The complete mitochondrial genome of Pygmaeocidaris prionigera (Arbacoida: Arbaciidae) from deep-sea in the South China Sea Jieying Na, Hong Cheng, Chunsheng Wang, Dongsheng Zhang.</title>
        <authorList>
            <person name="Na J."/>
            <person name="Cheng H."/>
            <person name="Wang C."/>
            <person name="Zhang D."/>
        </authorList>
    </citation>
    <scope>NUCLEOTIDE SEQUENCE</scope>
</reference>